<dbReference type="InterPro" id="IPR019673">
    <property type="entry name" value="Spore_germination_GerPC"/>
</dbReference>
<gene>
    <name evidence="2" type="primary">gerPC</name>
    <name evidence="2" type="ORF">ACFQ4Y_14735</name>
</gene>
<reference evidence="3" key="1">
    <citation type="journal article" date="2019" name="Int. J. Syst. Evol. Microbiol.">
        <title>The Global Catalogue of Microorganisms (GCM) 10K type strain sequencing project: providing services to taxonomists for standard genome sequencing and annotation.</title>
        <authorList>
            <consortium name="The Broad Institute Genomics Platform"/>
            <consortium name="The Broad Institute Genome Sequencing Center for Infectious Disease"/>
            <person name="Wu L."/>
            <person name="Ma J."/>
        </authorList>
    </citation>
    <scope>NUCLEOTIDE SEQUENCE [LARGE SCALE GENOMIC DNA]</scope>
    <source>
        <strain evidence="3">S1</strain>
    </source>
</reference>
<accession>A0ABW4CCV0</accession>
<dbReference type="EMBL" id="JBHTNU010000018">
    <property type="protein sequence ID" value="MFD1428162.1"/>
    <property type="molecule type" value="Genomic_DNA"/>
</dbReference>
<dbReference type="Proteomes" id="UP001597282">
    <property type="component" value="Unassembled WGS sequence"/>
</dbReference>
<keyword evidence="3" id="KW-1185">Reference proteome</keyword>
<evidence type="ECO:0000256" key="1">
    <source>
        <dbReference type="SAM" id="MobiDB-lite"/>
    </source>
</evidence>
<dbReference type="Pfam" id="PF10737">
    <property type="entry name" value="GerPC"/>
    <property type="match status" value="1"/>
</dbReference>
<feature type="compositionally biased region" description="Low complexity" evidence="1">
    <location>
        <begin position="146"/>
        <end position="155"/>
    </location>
</feature>
<name>A0ABW4CCV0_9BACL</name>
<evidence type="ECO:0000313" key="2">
    <source>
        <dbReference type="EMBL" id="MFD1428162.1"/>
    </source>
</evidence>
<protein>
    <submittedName>
        <fullName evidence="2">Spore germination protein GerPC</fullName>
    </submittedName>
</protein>
<proteinExistence type="predicted"/>
<sequence length="155" mass="17404">MIKQSMGRGKRSLSTRTKAKLETEVPWDMYAYLWDRINQLEQEMETLRKENEELKKQIDTIQPVAIENLVYKIQELNVQTLSGTLNVGLTTQGEGENVNELIEKLQREGKAQFDLGEPTPSSPTIPTVDEESSSVQVPPPEDSPSDSETGPSSQQ</sequence>
<comment type="caution">
    <text evidence="2">The sequence shown here is derived from an EMBL/GenBank/DDBJ whole genome shotgun (WGS) entry which is preliminary data.</text>
</comment>
<dbReference type="CDD" id="cd14686">
    <property type="entry name" value="bZIP"/>
    <property type="match status" value="1"/>
</dbReference>
<organism evidence="2 3">
    <name type="scientific">Kroppenstedtia sanguinis</name>
    <dbReference type="NCBI Taxonomy" id="1380684"/>
    <lineage>
        <taxon>Bacteria</taxon>
        <taxon>Bacillati</taxon>
        <taxon>Bacillota</taxon>
        <taxon>Bacilli</taxon>
        <taxon>Bacillales</taxon>
        <taxon>Thermoactinomycetaceae</taxon>
        <taxon>Kroppenstedtia</taxon>
    </lineage>
</organism>
<feature type="region of interest" description="Disordered" evidence="1">
    <location>
        <begin position="108"/>
        <end position="155"/>
    </location>
</feature>
<evidence type="ECO:0000313" key="3">
    <source>
        <dbReference type="Proteomes" id="UP001597282"/>
    </source>
</evidence>